<dbReference type="InterPro" id="IPR004633">
    <property type="entry name" value="NaPi_cotrn-rel/YqeW-like"/>
</dbReference>
<keyword evidence="2" id="KW-1003">Cell membrane</keyword>
<feature type="transmembrane region" description="Helical" evidence="6">
    <location>
        <begin position="137"/>
        <end position="155"/>
    </location>
</feature>
<feature type="transmembrane region" description="Helical" evidence="6">
    <location>
        <begin position="257"/>
        <end position="280"/>
    </location>
</feature>
<feature type="transmembrane region" description="Helical" evidence="6">
    <location>
        <begin position="300"/>
        <end position="323"/>
    </location>
</feature>
<dbReference type="SUPFAM" id="SSF109755">
    <property type="entry name" value="PhoU-like"/>
    <property type="match status" value="1"/>
</dbReference>
<dbReference type="EMBL" id="BSOH01000003">
    <property type="protein sequence ID" value="GLR16066.1"/>
    <property type="molecule type" value="Genomic_DNA"/>
</dbReference>
<evidence type="ECO:0000256" key="6">
    <source>
        <dbReference type="SAM" id="Phobius"/>
    </source>
</evidence>
<evidence type="ECO:0000313" key="9">
    <source>
        <dbReference type="Proteomes" id="UP001156666"/>
    </source>
</evidence>
<feature type="transmembrane region" description="Helical" evidence="6">
    <location>
        <begin position="6"/>
        <end position="26"/>
    </location>
</feature>
<proteinExistence type="predicted"/>
<evidence type="ECO:0000256" key="1">
    <source>
        <dbReference type="ARBA" id="ARBA00004651"/>
    </source>
</evidence>
<evidence type="ECO:0000259" key="7">
    <source>
        <dbReference type="Pfam" id="PF01895"/>
    </source>
</evidence>
<dbReference type="Pfam" id="PF02690">
    <property type="entry name" value="Na_Pi_cotrans"/>
    <property type="match status" value="2"/>
</dbReference>
<feature type="domain" description="PhoU" evidence="7">
    <location>
        <begin position="371"/>
        <end position="453"/>
    </location>
</feature>
<dbReference type="PANTHER" id="PTHR10010:SF46">
    <property type="entry name" value="SODIUM-DEPENDENT PHOSPHATE TRANSPORT PROTEIN 2B"/>
    <property type="match status" value="1"/>
</dbReference>
<evidence type="ECO:0000256" key="5">
    <source>
        <dbReference type="ARBA" id="ARBA00023136"/>
    </source>
</evidence>
<dbReference type="InterPro" id="IPR038078">
    <property type="entry name" value="PhoU-like_sf"/>
</dbReference>
<dbReference type="NCBIfam" id="NF037997">
    <property type="entry name" value="Na_Pi_symport"/>
    <property type="match status" value="1"/>
</dbReference>
<keyword evidence="3 6" id="KW-0812">Transmembrane</keyword>
<dbReference type="AlphaFoldDB" id="A0AA37SKV8"/>
<dbReference type="GO" id="GO:0005886">
    <property type="term" value="C:plasma membrane"/>
    <property type="evidence" value="ECO:0007669"/>
    <property type="project" value="UniProtKB-SubCell"/>
</dbReference>
<keyword evidence="9" id="KW-1185">Reference proteome</keyword>
<accession>A0AA37SKV8</accession>
<keyword evidence="4 6" id="KW-1133">Transmembrane helix</keyword>
<gene>
    <name evidence="8" type="ORF">GCM10007940_06810</name>
</gene>
<keyword evidence="5 6" id="KW-0472">Membrane</keyword>
<evidence type="ECO:0000256" key="3">
    <source>
        <dbReference type="ARBA" id="ARBA00022692"/>
    </source>
</evidence>
<evidence type="ECO:0000256" key="4">
    <source>
        <dbReference type="ARBA" id="ARBA00022989"/>
    </source>
</evidence>
<dbReference type="RefSeq" id="WP_235294709.1">
    <property type="nucleotide sequence ID" value="NZ_BSOH01000003.1"/>
</dbReference>
<dbReference type="Proteomes" id="UP001156666">
    <property type="component" value="Unassembled WGS sequence"/>
</dbReference>
<dbReference type="GO" id="GO:0005436">
    <property type="term" value="F:sodium:phosphate symporter activity"/>
    <property type="evidence" value="ECO:0007669"/>
    <property type="project" value="InterPro"/>
</dbReference>
<dbReference type="Pfam" id="PF01895">
    <property type="entry name" value="PhoU"/>
    <property type="match status" value="1"/>
</dbReference>
<dbReference type="InterPro" id="IPR003841">
    <property type="entry name" value="Na/Pi_transpt"/>
</dbReference>
<evidence type="ECO:0000313" key="8">
    <source>
        <dbReference type="EMBL" id="GLR16066.1"/>
    </source>
</evidence>
<comment type="subcellular location">
    <subcellularLocation>
        <location evidence="1">Cell membrane</location>
        <topology evidence="1">Multi-pass membrane protein</topology>
    </subcellularLocation>
</comment>
<evidence type="ECO:0000256" key="2">
    <source>
        <dbReference type="ARBA" id="ARBA00022475"/>
    </source>
</evidence>
<feature type="transmembrane region" description="Helical" evidence="6">
    <location>
        <begin position="175"/>
        <end position="197"/>
    </location>
</feature>
<organism evidence="8 9">
    <name type="scientific">Portibacter lacus</name>
    <dbReference type="NCBI Taxonomy" id="1099794"/>
    <lineage>
        <taxon>Bacteria</taxon>
        <taxon>Pseudomonadati</taxon>
        <taxon>Bacteroidota</taxon>
        <taxon>Saprospiria</taxon>
        <taxon>Saprospirales</taxon>
        <taxon>Haliscomenobacteraceae</taxon>
        <taxon>Portibacter</taxon>
    </lineage>
</organism>
<comment type="caution">
    <text evidence="8">The sequence shown here is derived from an EMBL/GenBank/DDBJ whole genome shotgun (WGS) entry which is preliminary data.</text>
</comment>
<feature type="transmembrane region" description="Helical" evidence="6">
    <location>
        <begin position="87"/>
        <end position="109"/>
    </location>
</feature>
<name>A0AA37SKV8_9BACT</name>
<feature type="transmembrane region" description="Helical" evidence="6">
    <location>
        <begin position="47"/>
        <end position="67"/>
    </location>
</feature>
<reference evidence="8" key="1">
    <citation type="journal article" date="2014" name="Int. J. Syst. Evol. Microbiol.">
        <title>Complete genome sequence of Corynebacterium casei LMG S-19264T (=DSM 44701T), isolated from a smear-ripened cheese.</title>
        <authorList>
            <consortium name="US DOE Joint Genome Institute (JGI-PGF)"/>
            <person name="Walter F."/>
            <person name="Albersmeier A."/>
            <person name="Kalinowski J."/>
            <person name="Ruckert C."/>
        </authorList>
    </citation>
    <scope>NUCLEOTIDE SEQUENCE</scope>
    <source>
        <strain evidence="8">NBRC 108769</strain>
    </source>
</reference>
<reference evidence="8" key="2">
    <citation type="submission" date="2023-01" db="EMBL/GenBank/DDBJ databases">
        <title>Draft genome sequence of Portibacter lacus strain NBRC 108769.</title>
        <authorList>
            <person name="Sun Q."/>
            <person name="Mori K."/>
        </authorList>
    </citation>
    <scope>NUCLEOTIDE SEQUENCE</scope>
    <source>
        <strain evidence="8">NBRC 108769</strain>
    </source>
</reference>
<dbReference type="Gene3D" id="1.20.58.220">
    <property type="entry name" value="Phosphate transport system protein phou homolog 2, domain 2"/>
    <property type="match status" value="1"/>
</dbReference>
<protein>
    <recommendedName>
        <fullName evidence="7">PhoU domain-containing protein</fullName>
    </recommendedName>
</protein>
<dbReference type="NCBIfam" id="TIGR00704">
    <property type="entry name" value="NaPi_cotrn_rel"/>
    <property type="match status" value="1"/>
</dbReference>
<dbReference type="PANTHER" id="PTHR10010">
    <property type="entry name" value="SOLUTE CARRIER FAMILY 34 SODIUM PHOSPHATE , MEMBER 2-RELATED"/>
    <property type="match status" value="1"/>
</dbReference>
<dbReference type="GO" id="GO:0044341">
    <property type="term" value="P:sodium-dependent phosphate transport"/>
    <property type="evidence" value="ECO:0007669"/>
    <property type="project" value="InterPro"/>
</dbReference>
<dbReference type="InterPro" id="IPR026022">
    <property type="entry name" value="PhoU_dom"/>
</dbReference>
<sequence>MDFGFWGILQVVGALCFFVYGMKMMSDGIQRAAGSQLRNILRTMTKNRFLGVGTGFLTTALVQSSSATTVMTVSFVNAGLLTLTESAGIMMGANIGTTITGWIVSILGFKIKLSAYSIPLFALGVPMLFSGRTKLKYWGEFLIGFAILFLGLSYLKEAVPDLKGNPEVLDFLANFTNWGILSRILFVAIGTLVTVVVQSSSAAMAITLTMCAQGWLPFEVAAAMILGENIGTTITAEVASLVGNTNAKRSARIHSMFNIIGVTWMVILLPYFLPVLSNLAQTYLGISDPYTNASDMPVGLSAFHTAFNLINVIVMVGFVNTLVRVAIWSVPDKDEEDGEYRLKFISAGIRTPELAIVELQKETVHFGEVTSRMSTFTKELINTTEASVQKKLYKKLRKYEKITDRMEIEITEYITKLTNQEITPRTGQKLRSILNVCNDLERIGDIYYQISKTIELKNENKNYFLPEQRNKLNQMIDLVDTAFEEMNKNLNNDHFDKVDISGATQIEKDINKFRNKLRKENQSNLGTIGYTVEAAMIYNNIFSSLEKIGDHIMGINESIIGEV</sequence>